<sequence>MANKIVSSALFSLLPLSSAAFAATPQFSSYKIDDVYAGKNAPLVNSETAGAQWNDLRRAAAKQPVNFAGHYILFTGDCGGASVCGEVIDAKKGVVVRSLPNAYLAYNEDTEESFDIDYKVDSKLIVITGLTQDGEVGVNKEPVSRVYRTRYYSFDDGDFNLIFSEDN</sequence>
<evidence type="ECO:0000256" key="1">
    <source>
        <dbReference type="SAM" id="SignalP"/>
    </source>
</evidence>
<reference evidence="2 3" key="2">
    <citation type="journal article" date="2023" name="Plant Pathol.">
        <title>Dismantling and reorganizing Pseudomonas marginalis sensu#lato.</title>
        <authorList>
            <person name="Sawada H."/>
            <person name="Fujikawa T."/>
            <person name="Satou M."/>
        </authorList>
    </citation>
    <scope>NUCLEOTIDE SEQUENCE [LARGE SCALE GENOMIC DNA]</scope>
    <source>
        <strain evidence="2 3">MAFF 212408</strain>
    </source>
</reference>
<accession>A0A5N7KGL1</accession>
<proteinExistence type="predicted"/>
<reference evidence="2 3" key="1">
    <citation type="journal article" date="2020" name="Int. J. Syst. Evol. Microbiol.">
        <title>Pseudomonas kitaguniensis sp. nov., a pathogen causing bacterial rot of Welsh onion in Japan.</title>
        <authorList>
            <person name="Sawada H."/>
            <person name="Fujikawa T."/>
            <person name="Nishiwaki Y."/>
            <person name="Horita H."/>
        </authorList>
    </citation>
    <scope>NUCLEOTIDE SEQUENCE [LARGE SCALE GENOMIC DNA]</scope>
    <source>
        <strain evidence="2 3">MAFF 212408</strain>
    </source>
</reference>
<name>A0A5N7KGL1_9PSED</name>
<gene>
    <name evidence="2" type="ORF">F0169_00965</name>
</gene>
<dbReference type="Proteomes" id="UP000326112">
    <property type="component" value="Unassembled WGS sequence"/>
</dbReference>
<evidence type="ECO:0000313" key="2">
    <source>
        <dbReference type="EMBL" id="MPR00762.1"/>
    </source>
</evidence>
<protein>
    <submittedName>
        <fullName evidence="2">Uncharacterized protein</fullName>
    </submittedName>
</protein>
<feature type="signal peptide" evidence="1">
    <location>
        <begin position="1"/>
        <end position="22"/>
    </location>
</feature>
<dbReference type="RefSeq" id="WP_152745172.1">
    <property type="nucleotide sequence ID" value="NZ_VUAZ01000003.1"/>
</dbReference>
<keyword evidence="1" id="KW-0732">Signal</keyword>
<dbReference type="EMBL" id="VUAZ01000003">
    <property type="protein sequence ID" value="MPR00762.1"/>
    <property type="molecule type" value="Genomic_DNA"/>
</dbReference>
<organism evidence="2 3">
    <name type="scientific">Pseudomonas kitaguniensis</name>
    <dbReference type="NCBI Taxonomy" id="2607908"/>
    <lineage>
        <taxon>Bacteria</taxon>
        <taxon>Pseudomonadati</taxon>
        <taxon>Pseudomonadota</taxon>
        <taxon>Gammaproteobacteria</taxon>
        <taxon>Pseudomonadales</taxon>
        <taxon>Pseudomonadaceae</taxon>
        <taxon>Pseudomonas</taxon>
    </lineage>
</organism>
<keyword evidence="3" id="KW-1185">Reference proteome</keyword>
<feature type="chain" id="PRO_5047511720" evidence="1">
    <location>
        <begin position="23"/>
        <end position="167"/>
    </location>
</feature>
<evidence type="ECO:0000313" key="3">
    <source>
        <dbReference type="Proteomes" id="UP000326112"/>
    </source>
</evidence>
<comment type="caution">
    <text evidence="2">The sequence shown here is derived from an EMBL/GenBank/DDBJ whole genome shotgun (WGS) entry which is preliminary data.</text>
</comment>